<dbReference type="PANTHER" id="PTHR43318">
    <property type="entry name" value="UDP-N-ACETYLGLUCOSAMINE 4,6-DEHYDRATASE"/>
    <property type="match status" value="1"/>
</dbReference>
<evidence type="ECO:0000256" key="1">
    <source>
        <dbReference type="ARBA" id="ARBA00007430"/>
    </source>
</evidence>
<dbReference type="InterPro" id="IPR051203">
    <property type="entry name" value="Polysaccharide_Synthase-Rel"/>
</dbReference>
<dbReference type="Proteomes" id="UP000319449">
    <property type="component" value="Unassembled WGS sequence"/>
</dbReference>
<keyword evidence="4" id="KW-1185">Reference proteome</keyword>
<dbReference type="Gene3D" id="3.40.50.720">
    <property type="entry name" value="NAD(P)-binding Rossmann-like Domain"/>
    <property type="match status" value="1"/>
</dbReference>
<evidence type="ECO:0000259" key="2">
    <source>
        <dbReference type="Pfam" id="PF02719"/>
    </source>
</evidence>
<dbReference type="SUPFAM" id="SSF51735">
    <property type="entry name" value="NAD(P)-binding Rossmann-fold domains"/>
    <property type="match status" value="1"/>
</dbReference>
<gene>
    <name evidence="3" type="ORF">JN12_02311</name>
</gene>
<evidence type="ECO:0000313" key="4">
    <source>
        <dbReference type="Proteomes" id="UP000319449"/>
    </source>
</evidence>
<dbReference type="AlphaFoldDB" id="A0A562VLU1"/>
<comment type="caution">
    <text evidence="3">The sequence shown here is derived from an EMBL/GenBank/DDBJ whole genome shotgun (WGS) entry which is preliminary data.</text>
</comment>
<evidence type="ECO:0000313" key="3">
    <source>
        <dbReference type="EMBL" id="TWJ18860.1"/>
    </source>
</evidence>
<accession>A0A562VLU1</accession>
<proteinExistence type="inferred from homology"/>
<sequence>MKKRIFEGKTVLVTGGTGSLGKVLTRRLLAGSNGTPKKIIVFSRDEAKQHYMRVEYQQKNRVTDEVIYNNFAQLLEFRIGDMRSYPSVTAAIKTADIVINAAALKQVPSCEYFPHEAVQTNILGAENIVRAIREHDLPVSTVVGVSTDKACKPVNVMGMTKALQERVFIAGNITTPATRFICVRYGNVLASRGSVIPLFHEQIRNGGPVTITTEEMTRFLLPLERAVDTIAAALEYAEPGETFVPRVPAARIIDVAKVLIGQRPVEISITGIRPGEKVHEIMVSVEEALRTYPRGEYYAIRPMLPELSGTPVEGAALMKEYSSGDTLLSLEETSQLLAHHDLMYGGEPEGDGEMLR</sequence>
<name>A0A562VLU1_9BACT</name>
<dbReference type="InterPro" id="IPR003869">
    <property type="entry name" value="Polysac_CapD-like"/>
</dbReference>
<protein>
    <submittedName>
        <fullName evidence="3">UDP-glucose 4-epimerase</fullName>
    </submittedName>
</protein>
<comment type="similarity">
    <text evidence="1">Belongs to the polysaccharide synthase family.</text>
</comment>
<dbReference type="EMBL" id="VLLN01000013">
    <property type="protein sequence ID" value="TWJ18860.1"/>
    <property type="molecule type" value="Genomic_DNA"/>
</dbReference>
<dbReference type="Pfam" id="PF02719">
    <property type="entry name" value="Polysacc_synt_2"/>
    <property type="match status" value="1"/>
</dbReference>
<organism evidence="3 4">
    <name type="scientific">Geobacter argillaceus</name>
    <dbReference type="NCBI Taxonomy" id="345631"/>
    <lineage>
        <taxon>Bacteria</taxon>
        <taxon>Pseudomonadati</taxon>
        <taxon>Thermodesulfobacteriota</taxon>
        <taxon>Desulfuromonadia</taxon>
        <taxon>Geobacterales</taxon>
        <taxon>Geobacteraceae</taxon>
        <taxon>Geobacter</taxon>
    </lineage>
</organism>
<feature type="domain" description="Polysaccharide biosynthesis protein CapD-like" evidence="2">
    <location>
        <begin position="11"/>
        <end position="301"/>
    </location>
</feature>
<reference evidence="3 4" key="1">
    <citation type="submission" date="2019-07" db="EMBL/GenBank/DDBJ databases">
        <title>Genomic Encyclopedia of Archaeal and Bacterial Type Strains, Phase II (KMG-II): from individual species to whole genera.</title>
        <authorList>
            <person name="Goeker M."/>
        </authorList>
    </citation>
    <scope>NUCLEOTIDE SEQUENCE [LARGE SCALE GENOMIC DNA]</scope>
    <source>
        <strain evidence="3 4">ATCC BAA-1139</strain>
    </source>
</reference>
<dbReference type="RefSeq" id="WP_211360535.1">
    <property type="nucleotide sequence ID" value="NZ_VLLN01000013.1"/>
</dbReference>
<dbReference type="PANTHER" id="PTHR43318:SF2">
    <property type="entry name" value="UDP-N-ACETYLGLUCOSAMINE 4,6-DEHYDRATASE (INVERTING)"/>
    <property type="match status" value="1"/>
</dbReference>
<dbReference type="InterPro" id="IPR036291">
    <property type="entry name" value="NAD(P)-bd_dom_sf"/>
</dbReference>